<feature type="region of interest" description="Disordered" evidence="1">
    <location>
        <begin position="1"/>
        <end position="25"/>
    </location>
</feature>
<evidence type="ECO:0000313" key="3">
    <source>
        <dbReference type="EMBL" id="GBG79337.1"/>
    </source>
</evidence>
<dbReference type="OrthoDB" id="691673at2759"/>
<proteinExistence type="predicted"/>
<dbReference type="Gene3D" id="1.10.10.60">
    <property type="entry name" value="Homeodomain-like"/>
    <property type="match status" value="1"/>
</dbReference>
<feature type="compositionally biased region" description="Polar residues" evidence="1">
    <location>
        <begin position="106"/>
        <end position="120"/>
    </location>
</feature>
<feature type="compositionally biased region" description="Polar residues" evidence="1">
    <location>
        <begin position="1"/>
        <end position="15"/>
    </location>
</feature>
<dbReference type="Proteomes" id="UP000265515">
    <property type="component" value="Unassembled WGS sequence"/>
</dbReference>
<dbReference type="InterPro" id="IPR044822">
    <property type="entry name" value="Myb_DNA-bind_4"/>
</dbReference>
<protein>
    <recommendedName>
        <fullName evidence="2">Myb/SANT-like DNA-binding domain-containing protein</fullName>
    </recommendedName>
</protein>
<dbReference type="Pfam" id="PF13837">
    <property type="entry name" value="Myb_DNA-bind_4"/>
    <property type="match status" value="1"/>
</dbReference>
<gene>
    <name evidence="3" type="ORF">CBR_g29487</name>
</gene>
<sequence>MDGGSFTSQLYNESGGSQGMEVCEDMDTHLESSRYRASLSAVAWQYVPDSQLSADTRSQFVAQPAHPRAPYVVGSMDSSSPFRRGTYLPQSHPHVTQPAVGGTALHSPQSLSARGGSSRTDAGAWGSNPQQSSHPSPHRPQVFQLKAKGETGNTCATQDTSARSRECSVDDGGTGRPPKERGAGKWRQGGKSTAAPKKNTLWTLEERVLLAKISGEDDALMGDAEGAHSLMTKGRRYDWIADRMKDEGYARTGEDCRKKWAELQKKVREIRDACDGSGKQPYRDLTTEERKKLNIPMTFERPLWDAMEWYRLKVAFTMDNYSAAGSEAGSEGGGTETSGGAPKTRRTNSGKVRGSDVGQGVTAMAAAMEDTSRTLCEGLDRAAGTLASATTEGAALMAARQGDMATEIGHVAGAMRQGNSVLELLVGVMAGRRGGAPAGEQGGG</sequence>
<dbReference type="Gramene" id="GBG79337">
    <property type="protein sequence ID" value="GBG79337"/>
    <property type="gene ID" value="CBR_g29487"/>
</dbReference>
<feature type="domain" description="Myb/SANT-like DNA-binding" evidence="2">
    <location>
        <begin position="202"/>
        <end position="279"/>
    </location>
</feature>
<dbReference type="PANTHER" id="PTHR33492:SF4">
    <property type="entry name" value="OS02G0174300 PROTEIN"/>
    <property type="match status" value="1"/>
</dbReference>
<name>A0A388LAJ1_CHABU</name>
<dbReference type="PANTHER" id="PTHR33492">
    <property type="entry name" value="OSJNBA0043A12.37 PROTEIN-RELATED"/>
    <property type="match status" value="1"/>
</dbReference>
<evidence type="ECO:0000256" key="1">
    <source>
        <dbReference type="SAM" id="MobiDB-lite"/>
    </source>
</evidence>
<dbReference type="EMBL" id="BFEA01000316">
    <property type="protein sequence ID" value="GBG79337.1"/>
    <property type="molecule type" value="Genomic_DNA"/>
</dbReference>
<keyword evidence="4" id="KW-1185">Reference proteome</keyword>
<feature type="compositionally biased region" description="Low complexity" evidence="1">
    <location>
        <begin position="127"/>
        <end position="141"/>
    </location>
</feature>
<comment type="caution">
    <text evidence="3">The sequence shown here is derived from an EMBL/GenBank/DDBJ whole genome shotgun (WGS) entry which is preliminary data.</text>
</comment>
<evidence type="ECO:0000259" key="2">
    <source>
        <dbReference type="Pfam" id="PF13837"/>
    </source>
</evidence>
<evidence type="ECO:0000313" key="4">
    <source>
        <dbReference type="Proteomes" id="UP000265515"/>
    </source>
</evidence>
<accession>A0A388LAJ1</accession>
<dbReference type="AlphaFoldDB" id="A0A388LAJ1"/>
<feature type="region of interest" description="Disordered" evidence="1">
    <location>
        <begin position="325"/>
        <end position="358"/>
    </location>
</feature>
<feature type="compositionally biased region" description="Polar residues" evidence="1">
    <location>
        <begin position="151"/>
        <end position="161"/>
    </location>
</feature>
<reference evidence="3 4" key="1">
    <citation type="journal article" date="2018" name="Cell">
        <title>The Chara Genome: Secondary Complexity and Implications for Plant Terrestrialization.</title>
        <authorList>
            <person name="Nishiyama T."/>
            <person name="Sakayama H."/>
            <person name="Vries J.D."/>
            <person name="Buschmann H."/>
            <person name="Saint-Marcoux D."/>
            <person name="Ullrich K.K."/>
            <person name="Haas F.B."/>
            <person name="Vanderstraeten L."/>
            <person name="Becker D."/>
            <person name="Lang D."/>
            <person name="Vosolsobe S."/>
            <person name="Rombauts S."/>
            <person name="Wilhelmsson P.K.I."/>
            <person name="Janitza P."/>
            <person name="Kern R."/>
            <person name="Heyl A."/>
            <person name="Rumpler F."/>
            <person name="Villalobos L.I.A.C."/>
            <person name="Clay J.M."/>
            <person name="Skokan R."/>
            <person name="Toyoda A."/>
            <person name="Suzuki Y."/>
            <person name="Kagoshima H."/>
            <person name="Schijlen E."/>
            <person name="Tajeshwar N."/>
            <person name="Catarino B."/>
            <person name="Hetherington A.J."/>
            <person name="Saltykova A."/>
            <person name="Bonnot C."/>
            <person name="Breuninger H."/>
            <person name="Symeonidi A."/>
            <person name="Radhakrishnan G.V."/>
            <person name="Van Nieuwerburgh F."/>
            <person name="Deforce D."/>
            <person name="Chang C."/>
            <person name="Karol K.G."/>
            <person name="Hedrich R."/>
            <person name="Ulvskov P."/>
            <person name="Glockner G."/>
            <person name="Delwiche C.F."/>
            <person name="Petrasek J."/>
            <person name="Van de Peer Y."/>
            <person name="Friml J."/>
            <person name="Beilby M."/>
            <person name="Dolan L."/>
            <person name="Kohara Y."/>
            <person name="Sugano S."/>
            <person name="Fujiyama A."/>
            <person name="Delaux P.-M."/>
            <person name="Quint M."/>
            <person name="TheiBen G."/>
            <person name="Hagemann M."/>
            <person name="Harholt J."/>
            <person name="Dunand C."/>
            <person name="Zachgo S."/>
            <person name="Langdale J."/>
            <person name="Maumus F."/>
            <person name="Straeten D.V.D."/>
            <person name="Gould S.B."/>
            <person name="Rensing S.A."/>
        </authorList>
    </citation>
    <scope>NUCLEOTIDE SEQUENCE [LARGE SCALE GENOMIC DNA]</scope>
    <source>
        <strain evidence="3 4">S276</strain>
    </source>
</reference>
<feature type="region of interest" description="Disordered" evidence="1">
    <location>
        <begin position="71"/>
        <end position="198"/>
    </location>
</feature>
<organism evidence="3 4">
    <name type="scientific">Chara braunii</name>
    <name type="common">Braun's stonewort</name>
    <dbReference type="NCBI Taxonomy" id="69332"/>
    <lineage>
        <taxon>Eukaryota</taxon>
        <taxon>Viridiplantae</taxon>
        <taxon>Streptophyta</taxon>
        <taxon>Charophyceae</taxon>
        <taxon>Charales</taxon>
        <taxon>Characeae</taxon>
        <taxon>Chara</taxon>
    </lineage>
</organism>